<dbReference type="InterPro" id="IPR002645">
    <property type="entry name" value="STAS_dom"/>
</dbReference>
<dbReference type="SUPFAM" id="SSF52091">
    <property type="entry name" value="SpoIIaa-like"/>
    <property type="match status" value="1"/>
</dbReference>
<dbReference type="EMBL" id="BAAALT010000247">
    <property type="protein sequence ID" value="GAA1828099.1"/>
    <property type="molecule type" value="Genomic_DNA"/>
</dbReference>
<dbReference type="PANTHER" id="PTHR33495">
    <property type="entry name" value="ANTI-SIGMA FACTOR ANTAGONIST TM_1081-RELATED-RELATED"/>
    <property type="match status" value="1"/>
</dbReference>
<dbReference type="Proteomes" id="UP001500218">
    <property type="component" value="Unassembled WGS sequence"/>
</dbReference>
<sequence>MSLTIGVDERDNLAVVAVNGELDLATAPDLAAAIDGQVEQGRVNVVLDLADLSFCDSAGLRVFVRYRRQLDEAGGRFLVAAPSPMVRRVLEISGLAEMFGSYATVEEGVAAATAGPQPAEG</sequence>
<proteinExistence type="inferred from homology"/>
<name>A0ABN2MJJ6_9ACTN</name>
<organism evidence="4 5">
    <name type="scientific">Luedemannella flava</name>
    <dbReference type="NCBI Taxonomy" id="349316"/>
    <lineage>
        <taxon>Bacteria</taxon>
        <taxon>Bacillati</taxon>
        <taxon>Actinomycetota</taxon>
        <taxon>Actinomycetes</taxon>
        <taxon>Micromonosporales</taxon>
        <taxon>Micromonosporaceae</taxon>
        <taxon>Luedemannella</taxon>
    </lineage>
</organism>
<dbReference type="NCBIfam" id="TIGR00377">
    <property type="entry name" value="ant_ant_sig"/>
    <property type="match status" value="1"/>
</dbReference>
<comment type="caution">
    <text evidence="4">The sequence shown here is derived from an EMBL/GenBank/DDBJ whole genome shotgun (WGS) entry which is preliminary data.</text>
</comment>
<feature type="domain" description="STAS" evidence="3">
    <location>
        <begin position="3"/>
        <end position="112"/>
    </location>
</feature>
<evidence type="ECO:0000313" key="4">
    <source>
        <dbReference type="EMBL" id="GAA1828099.1"/>
    </source>
</evidence>
<reference evidence="4 5" key="1">
    <citation type="journal article" date="2019" name="Int. J. Syst. Evol. Microbiol.">
        <title>The Global Catalogue of Microorganisms (GCM) 10K type strain sequencing project: providing services to taxonomists for standard genome sequencing and annotation.</title>
        <authorList>
            <consortium name="The Broad Institute Genomics Platform"/>
            <consortium name="The Broad Institute Genome Sequencing Center for Infectious Disease"/>
            <person name="Wu L."/>
            <person name="Ma J."/>
        </authorList>
    </citation>
    <scope>NUCLEOTIDE SEQUENCE [LARGE SCALE GENOMIC DNA]</scope>
    <source>
        <strain evidence="4 5">JCM 13250</strain>
    </source>
</reference>
<evidence type="ECO:0000256" key="2">
    <source>
        <dbReference type="RuleBase" id="RU003749"/>
    </source>
</evidence>
<dbReference type="InterPro" id="IPR036513">
    <property type="entry name" value="STAS_dom_sf"/>
</dbReference>
<dbReference type="Gene3D" id="3.30.750.24">
    <property type="entry name" value="STAS domain"/>
    <property type="match status" value="1"/>
</dbReference>
<gene>
    <name evidence="4" type="ORF">GCM10009682_54030</name>
</gene>
<dbReference type="RefSeq" id="WP_344138374.1">
    <property type="nucleotide sequence ID" value="NZ_BAAALT010000247.1"/>
</dbReference>
<comment type="similarity">
    <text evidence="1 2">Belongs to the anti-sigma-factor antagonist family.</text>
</comment>
<dbReference type="InterPro" id="IPR003658">
    <property type="entry name" value="Anti-sigma_ant"/>
</dbReference>
<keyword evidence="5" id="KW-1185">Reference proteome</keyword>
<dbReference type="Pfam" id="PF01740">
    <property type="entry name" value="STAS"/>
    <property type="match status" value="1"/>
</dbReference>
<dbReference type="PROSITE" id="PS50801">
    <property type="entry name" value="STAS"/>
    <property type="match status" value="1"/>
</dbReference>
<evidence type="ECO:0000256" key="1">
    <source>
        <dbReference type="ARBA" id="ARBA00009013"/>
    </source>
</evidence>
<evidence type="ECO:0000259" key="3">
    <source>
        <dbReference type="PROSITE" id="PS50801"/>
    </source>
</evidence>
<accession>A0ABN2MJJ6</accession>
<dbReference type="PANTHER" id="PTHR33495:SF2">
    <property type="entry name" value="ANTI-SIGMA FACTOR ANTAGONIST TM_1081-RELATED"/>
    <property type="match status" value="1"/>
</dbReference>
<evidence type="ECO:0000313" key="5">
    <source>
        <dbReference type="Proteomes" id="UP001500218"/>
    </source>
</evidence>
<protein>
    <recommendedName>
        <fullName evidence="2">Anti-sigma factor antagonist</fullName>
    </recommendedName>
</protein>
<dbReference type="CDD" id="cd07043">
    <property type="entry name" value="STAS_anti-anti-sigma_factors"/>
    <property type="match status" value="1"/>
</dbReference>